<evidence type="ECO:0000256" key="6">
    <source>
        <dbReference type="ARBA" id="ARBA00023212"/>
    </source>
</evidence>
<protein>
    <recommendedName>
        <fullName evidence="10">Dynein regulatory complex subunit 2</fullName>
    </recommendedName>
</protein>
<feature type="coiled-coil region" evidence="12">
    <location>
        <begin position="235"/>
        <end position="371"/>
    </location>
</feature>
<comment type="function">
    <text evidence="11">Component of the nexin-dynein regulatory complex (N-DRC), a key regulator of ciliary/flagellar motility which maintains the alignment and integrity of the distal axoneme and regulates microtubule sliding in motile axonemes. Plays a critical role in the assembly of N-DRC and also stabilizes the assembly of multiple inner dynein arms and radial spokes. Coassembles with DRC1 to form a central scaffold needed for assembly of the N-DRC and its attachment to the outer doublet microtubules.</text>
</comment>
<keyword evidence="6" id="KW-0206">Cytoskeleton</keyword>
<evidence type="ECO:0000256" key="8">
    <source>
        <dbReference type="ARBA" id="ARBA00037841"/>
    </source>
</evidence>
<evidence type="ECO:0000256" key="4">
    <source>
        <dbReference type="ARBA" id="ARBA00023054"/>
    </source>
</evidence>
<dbReference type="GO" id="GO:0003352">
    <property type="term" value="P:regulation of cilium movement"/>
    <property type="evidence" value="ECO:0007669"/>
    <property type="project" value="TreeGrafter"/>
</dbReference>
<keyword evidence="4 12" id="KW-0175">Coiled coil</keyword>
<evidence type="ECO:0000256" key="9">
    <source>
        <dbReference type="ARBA" id="ARBA00038424"/>
    </source>
</evidence>
<evidence type="ECO:0000256" key="1">
    <source>
        <dbReference type="ARBA" id="ARBA00004611"/>
    </source>
</evidence>
<dbReference type="PANTHER" id="PTHR21625:SF0">
    <property type="entry name" value="DYNEIN REGULATORY COMPLEX SUBUNIT 2"/>
    <property type="match status" value="1"/>
</dbReference>
<name>A0A7J6MAB4_PEROL</name>
<dbReference type="OrthoDB" id="7760980at2759"/>
<keyword evidence="3" id="KW-0282">Flagellum</keyword>
<dbReference type="AlphaFoldDB" id="A0A7J6MAB4"/>
<evidence type="ECO:0000259" key="14">
    <source>
        <dbReference type="Pfam" id="PF14772"/>
    </source>
</evidence>
<comment type="similarity">
    <text evidence="9">Belongs to the DRC2 family.</text>
</comment>
<dbReference type="GO" id="GO:0070286">
    <property type="term" value="P:axonemal dynein complex assembly"/>
    <property type="evidence" value="ECO:0007669"/>
    <property type="project" value="InterPro"/>
</dbReference>
<dbReference type="PANTHER" id="PTHR21625">
    <property type="entry name" value="NYD-SP28 PROTEIN"/>
    <property type="match status" value="1"/>
</dbReference>
<evidence type="ECO:0000256" key="12">
    <source>
        <dbReference type="SAM" id="Coils"/>
    </source>
</evidence>
<reference evidence="17 18" key="1">
    <citation type="submission" date="2020-04" db="EMBL/GenBank/DDBJ databases">
        <title>Perkinsus olseni comparative genomics.</title>
        <authorList>
            <person name="Bogema D.R."/>
        </authorList>
    </citation>
    <scope>NUCLEOTIDE SEQUENCE [LARGE SCALE GENOMIC DNA]</scope>
    <source>
        <strain evidence="15">ATCC PRA-179</strain>
        <strain evidence="16">ATCC PRA-31</strain>
    </source>
</reference>
<evidence type="ECO:0000256" key="7">
    <source>
        <dbReference type="ARBA" id="ARBA00023273"/>
    </source>
</evidence>
<dbReference type="Proteomes" id="UP000572268">
    <property type="component" value="Unassembled WGS sequence"/>
</dbReference>
<dbReference type="GO" id="GO:0005858">
    <property type="term" value="C:axonemal dynein complex"/>
    <property type="evidence" value="ECO:0007669"/>
    <property type="project" value="InterPro"/>
</dbReference>
<evidence type="ECO:0000313" key="17">
    <source>
        <dbReference type="Proteomes" id="UP000570595"/>
    </source>
</evidence>
<feature type="compositionally biased region" description="Basic residues" evidence="13">
    <location>
        <begin position="14"/>
        <end position="23"/>
    </location>
</feature>
<dbReference type="EMBL" id="JABANN010000159">
    <property type="protein sequence ID" value="KAF4668465.1"/>
    <property type="molecule type" value="Genomic_DNA"/>
</dbReference>
<evidence type="ECO:0000313" key="18">
    <source>
        <dbReference type="Proteomes" id="UP000572268"/>
    </source>
</evidence>
<evidence type="ECO:0000256" key="3">
    <source>
        <dbReference type="ARBA" id="ARBA00022846"/>
    </source>
</evidence>
<evidence type="ECO:0000256" key="2">
    <source>
        <dbReference type="ARBA" id="ARBA00022490"/>
    </source>
</evidence>
<evidence type="ECO:0000256" key="13">
    <source>
        <dbReference type="SAM" id="MobiDB-lite"/>
    </source>
</evidence>
<dbReference type="InterPro" id="IPR039750">
    <property type="entry name" value="DRC1/DRC2"/>
</dbReference>
<comment type="caution">
    <text evidence="16">The sequence shown here is derived from an EMBL/GenBank/DDBJ whole genome shotgun (WGS) entry which is preliminary data.</text>
</comment>
<organism evidence="16 18">
    <name type="scientific">Perkinsus olseni</name>
    <name type="common">Perkinsus atlanticus</name>
    <dbReference type="NCBI Taxonomy" id="32597"/>
    <lineage>
        <taxon>Eukaryota</taxon>
        <taxon>Sar</taxon>
        <taxon>Alveolata</taxon>
        <taxon>Perkinsozoa</taxon>
        <taxon>Perkinsea</taxon>
        <taxon>Perkinsida</taxon>
        <taxon>Perkinsidae</taxon>
        <taxon>Perkinsus</taxon>
    </lineage>
</organism>
<keyword evidence="7" id="KW-0966">Cell projection</keyword>
<evidence type="ECO:0000313" key="15">
    <source>
        <dbReference type="EMBL" id="KAF4662838.1"/>
    </source>
</evidence>
<gene>
    <name evidence="16" type="primary">CCDC65</name>
    <name evidence="16" type="ORF">FOL46_001962</name>
    <name evidence="15" type="ORF">FOZ61_002143</name>
</gene>
<evidence type="ECO:0000313" key="16">
    <source>
        <dbReference type="EMBL" id="KAF4668465.1"/>
    </source>
</evidence>
<dbReference type="Pfam" id="PF14772">
    <property type="entry name" value="NYD-SP28"/>
    <property type="match status" value="1"/>
</dbReference>
<feature type="domain" description="Dynein regulatory complex protein 1/2 N-terminal" evidence="14">
    <location>
        <begin position="11"/>
        <end position="97"/>
    </location>
</feature>
<keyword evidence="5" id="KW-0969">Cilium</keyword>
<dbReference type="EMBL" id="JABAHT010000158">
    <property type="protein sequence ID" value="KAF4662838.1"/>
    <property type="molecule type" value="Genomic_DNA"/>
</dbReference>
<evidence type="ECO:0000256" key="11">
    <source>
        <dbReference type="ARBA" id="ARBA00045865"/>
    </source>
</evidence>
<dbReference type="GO" id="GO:0060285">
    <property type="term" value="P:cilium-dependent cell motility"/>
    <property type="evidence" value="ECO:0007669"/>
    <property type="project" value="TreeGrafter"/>
</dbReference>
<proteinExistence type="inferred from homology"/>
<feature type="coiled-coil region" evidence="12">
    <location>
        <begin position="69"/>
        <end position="209"/>
    </location>
</feature>
<sequence length="479" mass="56414">MNPDLGTKTAKATTLKKKQLKHAAAREDRNAKYNASRVHESWIKIMRSYKIQQLKRDIQIISQNHERDVDRKDAVMQMLDRDLDEAEEQHQVAIRSVFADMDTLVDIFKRKLRAQDDTFQRQLRLMKEEFEAERRRLVDQHNKEVSELNAVLEQVDGIEKSREQSDLAEHQNNYEMIRNKNIEEDHQMRSNLEEQIEILKDRCNAQLASYKQATETNTADYKNYLERDRLLSTQVEQKLRQVDRVQNDINDIRQKIDQNRTEWEGRNTQLRQEKENVRKHLAELKKRMRAARAEEHSRMLDLVGNAEDCKRQLKDQLDREERILKLAELCRKFETEREKVLPFYSNADINVDEIEFENEELREEVRDVLEQQKTNAASGCDESTYLDTFFKKYNKIHLDTLAIEQEQKRLETENHQLRDILGQFIDGVTLSPEILAKPNPLLIVNGRVNLNQMGARRAAGAGLLGKPVVQEAQIKFKSP</sequence>
<evidence type="ECO:0000256" key="10">
    <source>
        <dbReference type="ARBA" id="ARBA00040899"/>
    </source>
</evidence>
<keyword evidence="2" id="KW-0963">Cytoplasm</keyword>
<evidence type="ECO:0000256" key="5">
    <source>
        <dbReference type="ARBA" id="ARBA00023069"/>
    </source>
</evidence>
<dbReference type="InterPro" id="IPR039505">
    <property type="entry name" value="DRC1/2_N"/>
</dbReference>
<feature type="region of interest" description="Disordered" evidence="13">
    <location>
        <begin position="1"/>
        <end position="32"/>
    </location>
</feature>
<accession>A0A7J6MAB4</accession>
<dbReference type="Proteomes" id="UP000570595">
    <property type="component" value="Unassembled WGS sequence"/>
</dbReference>
<comment type="subcellular location">
    <subcellularLocation>
        <location evidence="1">Cytoplasm</location>
        <location evidence="1">Cytoskeleton</location>
        <location evidence="1">Flagellum axoneme</location>
    </subcellularLocation>
    <subcellularLocation>
        <location evidence="8">Cytoplasm</location>
        <location evidence="8">Cytoskeleton</location>
        <location evidence="8">Flagellum basal body</location>
    </subcellularLocation>
</comment>